<dbReference type="EMBL" id="FOEG01000003">
    <property type="protein sequence ID" value="SEO82483.1"/>
    <property type="molecule type" value="Genomic_DNA"/>
</dbReference>
<sequence length="223" mass="25843">MESALLRDPESIREFFFNFGKLCKNPIDINYFLCADTVRAFYKNGRMVGGYIINARGPLRYYQMMPESVRTRPDVQRYLARGNASEITCFWLIRHALTAHERNRIYLFSAVDALRSGKRWIFGGSVSPKAARTQKRVMPHVIYRGPWDFEGSPAQAQIYCSNWWELLGLITVAYSWTTVTDAMRGCGQALRRGRRRYAGALREAIAVRLSVRRTPSWHVYTQE</sequence>
<dbReference type="AlphaFoldDB" id="A0A1H8SWB0"/>
<dbReference type="RefSeq" id="WP_091642507.1">
    <property type="nucleotide sequence ID" value="NZ_FOEG01000003.1"/>
</dbReference>
<dbReference type="OrthoDB" id="942108at2"/>
<gene>
    <name evidence="1" type="ORF">SAMN04488052_103219</name>
</gene>
<proteinExistence type="predicted"/>
<name>A0A1H8SWB0_9GAMM</name>
<reference evidence="1 2" key="1">
    <citation type="submission" date="2016-10" db="EMBL/GenBank/DDBJ databases">
        <authorList>
            <person name="de Groot N.N."/>
        </authorList>
    </citation>
    <scope>NUCLEOTIDE SEQUENCE [LARGE SCALE GENOMIC DNA]</scope>
    <source>
        <strain evidence="1 2">CGMCC 1.6291</strain>
    </source>
</reference>
<dbReference type="STRING" id="406100.SAMN04488052_103219"/>
<organism evidence="1 2">
    <name type="scientific">Aquisalimonas asiatica</name>
    <dbReference type="NCBI Taxonomy" id="406100"/>
    <lineage>
        <taxon>Bacteria</taxon>
        <taxon>Pseudomonadati</taxon>
        <taxon>Pseudomonadota</taxon>
        <taxon>Gammaproteobacteria</taxon>
        <taxon>Chromatiales</taxon>
        <taxon>Ectothiorhodospiraceae</taxon>
        <taxon>Aquisalimonas</taxon>
    </lineage>
</organism>
<keyword evidence="2" id="KW-1185">Reference proteome</keyword>
<accession>A0A1H8SWB0</accession>
<dbReference type="Proteomes" id="UP000199657">
    <property type="component" value="Unassembled WGS sequence"/>
</dbReference>
<evidence type="ECO:0000313" key="1">
    <source>
        <dbReference type="EMBL" id="SEO82483.1"/>
    </source>
</evidence>
<evidence type="ECO:0000313" key="2">
    <source>
        <dbReference type="Proteomes" id="UP000199657"/>
    </source>
</evidence>
<protein>
    <submittedName>
        <fullName evidence="1">Uncharacterized protein</fullName>
    </submittedName>
</protein>